<evidence type="ECO:0000313" key="1">
    <source>
        <dbReference type="EMBL" id="KUK77506.1"/>
    </source>
</evidence>
<comment type="caution">
    <text evidence="1">The sequence shown here is derived from an EMBL/GenBank/DDBJ whole genome shotgun (WGS) entry which is preliminary data.</text>
</comment>
<reference evidence="2" key="1">
    <citation type="journal article" date="2015" name="MBio">
        <title>Genome-Resolved Metagenomic Analysis Reveals Roles for Candidate Phyla and Other Microbial Community Members in Biogeochemical Transformations in Oil Reservoirs.</title>
        <authorList>
            <person name="Hu P."/>
            <person name="Tom L."/>
            <person name="Singh A."/>
            <person name="Thomas B.C."/>
            <person name="Baker B.J."/>
            <person name="Piceno Y.M."/>
            <person name="Andersen G.L."/>
            <person name="Banfield J.F."/>
        </authorList>
    </citation>
    <scope>NUCLEOTIDE SEQUENCE [LARGE SCALE GENOMIC DNA]</scope>
</reference>
<accession>A0A101HIK2</accession>
<proteinExistence type="predicted"/>
<dbReference type="AlphaFoldDB" id="A0A101HIK2"/>
<dbReference type="EMBL" id="LGGO01000027">
    <property type="protein sequence ID" value="KUK77506.1"/>
    <property type="molecule type" value="Genomic_DNA"/>
</dbReference>
<gene>
    <name evidence="1" type="ORF">XD93_0289</name>
</gene>
<name>A0A101HIK2_9BACT</name>
<organism evidence="1 2">
    <name type="scientific">candidate division WS6 bacterium 34_10</name>
    <dbReference type="NCBI Taxonomy" id="1641389"/>
    <lineage>
        <taxon>Bacteria</taxon>
        <taxon>Candidatus Dojkabacteria</taxon>
    </lineage>
</organism>
<evidence type="ECO:0000313" key="2">
    <source>
        <dbReference type="Proteomes" id="UP000053904"/>
    </source>
</evidence>
<protein>
    <submittedName>
        <fullName evidence="1">Uncharacterized protein</fullName>
    </submittedName>
</protein>
<dbReference type="Proteomes" id="UP000053904">
    <property type="component" value="Unassembled WGS sequence"/>
</dbReference>
<sequence length="139" mass="16462">MAKYSLTDFLSLSKEPTPVKNLQEDLLFEAMERYLEKENPPNETLKILREIIGLEEIGQILTTLREKNPSFYMYYFKEELNLKATILLNYIQERGDHTEIQTLQEIIKTEDSNNNPIQQMEVIDEIYERYKIINTIPSV</sequence>